<evidence type="ECO:0000256" key="1">
    <source>
        <dbReference type="ARBA" id="ARBA00004831"/>
    </source>
</evidence>
<dbReference type="InterPro" id="IPR019842">
    <property type="entry name" value="Uricase_CS"/>
</dbReference>
<proteinExistence type="inferred from homology"/>
<comment type="similarity">
    <text evidence="2 5">Belongs to the uricase family.</text>
</comment>
<comment type="pathway">
    <text evidence="1 5">Purine metabolism; urate degradation; (S)-allantoin from urate: step 1/3.</text>
</comment>
<keyword evidence="7" id="KW-1185">Reference proteome</keyword>
<evidence type="ECO:0000256" key="4">
    <source>
        <dbReference type="ARBA" id="ARBA00023002"/>
    </source>
</evidence>
<reference evidence="6 7" key="1">
    <citation type="submission" date="2023-01" db="EMBL/GenBank/DDBJ databases">
        <title>Characterization of estradiol degrading bacteria Microbacterium sp. MZT7 and reveal degrading genes through genome analysis.</title>
        <authorList>
            <person name="Hao P."/>
            <person name="Gao Y."/>
        </authorList>
    </citation>
    <scope>NUCLEOTIDE SEQUENCE [LARGE SCALE GENOMIC DNA]</scope>
    <source>
        <strain evidence="6 7">MZT7</strain>
    </source>
</reference>
<dbReference type="EC" id="1.7.3.3" evidence="5"/>
<dbReference type="PANTHER" id="PTHR42874:SF1">
    <property type="entry name" value="URICASE"/>
    <property type="match status" value="1"/>
</dbReference>
<keyword evidence="4 5" id="KW-0560">Oxidoreductase</keyword>
<dbReference type="Proteomes" id="UP001199642">
    <property type="component" value="Chromosome"/>
</dbReference>
<dbReference type="EMBL" id="CP082781">
    <property type="protein sequence ID" value="UGS26535.1"/>
    <property type="molecule type" value="Genomic_DNA"/>
</dbReference>
<dbReference type="PANTHER" id="PTHR42874">
    <property type="entry name" value="URICASE"/>
    <property type="match status" value="1"/>
</dbReference>
<evidence type="ECO:0000256" key="3">
    <source>
        <dbReference type="ARBA" id="ARBA00022631"/>
    </source>
</evidence>
<dbReference type="PIRSF" id="PIRSF000241">
    <property type="entry name" value="Urate_oxidase"/>
    <property type="match status" value="1"/>
</dbReference>
<accession>A0ABY3RUE2</accession>
<sequence length="315" mass="34798">MTDTLTTTATAPADSAADGIVLGPNQYGKAEVRVVKVTRDTDRHEIEDLNVTSQLHGDFAGAHLAGDNSHVVATDTQKNTVFAFARDGVGSPEAFLLRLSDHFTGEFDWVTGGRWEAESYAWERILVDGEGHDHSFVRKGQETRTAFVFADGDERHVFGGLKGLTVLKTTGSGFEGYPRDRYTTLPETTDRILATDVKARWRYVPGTRDLDFTAVYEDVKRILLEEFTRRYSAALQTTLFDMGRAALAAHPEIAEIRFSMPNKHHFVVDLAPFGLDNPNEVFFASDRSYGLIEATVTREGQAEVPAAWAAATAFC</sequence>
<evidence type="ECO:0000313" key="6">
    <source>
        <dbReference type="EMBL" id="UGS26535.1"/>
    </source>
</evidence>
<dbReference type="RefSeq" id="WP_219086632.1">
    <property type="nucleotide sequence ID" value="NZ_CP082781.1"/>
</dbReference>
<dbReference type="InterPro" id="IPR002042">
    <property type="entry name" value="Uricase"/>
</dbReference>
<organism evidence="6 7">
    <name type="scientific">Microbacterium resistens</name>
    <dbReference type="NCBI Taxonomy" id="156977"/>
    <lineage>
        <taxon>Bacteria</taxon>
        <taxon>Bacillati</taxon>
        <taxon>Actinomycetota</taxon>
        <taxon>Actinomycetes</taxon>
        <taxon>Micrococcales</taxon>
        <taxon>Microbacteriaceae</taxon>
        <taxon>Microbacterium</taxon>
    </lineage>
</organism>
<evidence type="ECO:0000256" key="2">
    <source>
        <dbReference type="ARBA" id="ARBA00009760"/>
    </source>
</evidence>
<keyword evidence="3 5" id="KW-0659">Purine metabolism</keyword>
<comment type="catalytic activity">
    <reaction evidence="5">
        <text>urate + O2 + H2O = 5-hydroxyisourate + H2O2</text>
        <dbReference type="Rhea" id="RHEA:21368"/>
        <dbReference type="ChEBI" id="CHEBI:15377"/>
        <dbReference type="ChEBI" id="CHEBI:15379"/>
        <dbReference type="ChEBI" id="CHEBI:16240"/>
        <dbReference type="ChEBI" id="CHEBI:17775"/>
        <dbReference type="ChEBI" id="CHEBI:18072"/>
        <dbReference type="EC" id="1.7.3.3"/>
    </reaction>
</comment>
<evidence type="ECO:0000256" key="5">
    <source>
        <dbReference type="PIRNR" id="PIRNR000241"/>
    </source>
</evidence>
<dbReference type="NCBIfam" id="TIGR03383">
    <property type="entry name" value="urate_oxi"/>
    <property type="match status" value="1"/>
</dbReference>
<name>A0ABY3RUE2_9MICO</name>
<dbReference type="Pfam" id="PF01014">
    <property type="entry name" value="Uricase"/>
    <property type="match status" value="2"/>
</dbReference>
<dbReference type="PROSITE" id="PS00366">
    <property type="entry name" value="URICASE"/>
    <property type="match status" value="1"/>
</dbReference>
<gene>
    <name evidence="6" type="primary">pucL</name>
    <name evidence="6" type="ORF">K8F61_18255</name>
</gene>
<evidence type="ECO:0000313" key="7">
    <source>
        <dbReference type="Proteomes" id="UP001199642"/>
    </source>
</evidence>
<protein>
    <recommendedName>
        <fullName evidence="5">Uricase</fullName>
        <ecNumber evidence="5">1.7.3.3</ecNumber>
    </recommendedName>
    <alternativeName>
        <fullName evidence="5">Urate oxidase</fullName>
    </alternativeName>
</protein>
<comment type="function">
    <text evidence="5">Catalyzes the oxidation of uric acid to 5-hydroxyisourate, which is further processed to form (S)-allantoin.</text>
</comment>